<comment type="caution">
    <text evidence="4">The sequence shown here is derived from an EMBL/GenBank/DDBJ whole genome shotgun (WGS) entry which is preliminary data.</text>
</comment>
<keyword evidence="2" id="KW-1133">Transmembrane helix</keyword>
<keyword evidence="2" id="KW-0812">Transmembrane</keyword>
<dbReference type="OrthoDB" id="200814at2759"/>
<sequence length="327" mass="34898">MMRGSPVYIALTVVLIAVNGADAWCGSCDNAPSRSWSWWFGFGKCNCEGGWSGSCCNSWTVSDWDQKVDDWKKGLSCEAQPENACKKNSNPPATPSVEVSWLYEPDNSKSTERQCTDAGCLWTECFPSNNAASFTDSVSADEMCSHCSGPWAGKCDWHSYSPGFLAFAGPGKHCGFNYPDCPASAGKNCWCEDAAKQDLADSWCNNGSNQDRFCPNAFDHGDGGVQSCSWSGWTIAPQTGNIDNDCASWGAAKSGDPQSKAVMADQTIKEFKKAEPGVAVEGATISGAAAVFLSMGAIFGRRRLKKRKSQGAEGGEGVQLKGTNNAV</sequence>
<protein>
    <submittedName>
        <fullName evidence="4">Uncharacterized protein</fullName>
    </submittedName>
</protein>
<keyword evidence="2" id="KW-0472">Membrane</keyword>
<dbReference type="EMBL" id="BRXY01000387">
    <property type="protein sequence ID" value="GMH91582.1"/>
    <property type="molecule type" value="Genomic_DNA"/>
</dbReference>
<feature type="signal peptide" evidence="3">
    <location>
        <begin position="1"/>
        <end position="23"/>
    </location>
</feature>
<name>A0A9W7BPY1_9STRA</name>
<evidence type="ECO:0000313" key="5">
    <source>
        <dbReference type="Proteomes" id="UP001165085"/>
    </source>
</evidence>
<evidence type="ECO:0000256" key="3">
    <source>
        <dbReference type="SAM" id="SignalP"/>
    </source>
</evidence>
<dbReference type="AlphaFoldDB" id="A0A9W7BPY1"/>
<evidence type="ECO:0000256" key="1">
    <source>
        <dbReference type="SAM" id="MobiDB-lite"/>
    </source>
</evidence>
<keyword evidence="3" id="KW-0732">Signal</keyword>
<dbReference type="Proteomes" id="UP001165085">
    <property type="component" value="Unassembled WGS sequence"/>
</dbReference>
<feature type="chain" id="PRO_5040831985" evidence="3">
    <location>
        <begin position="24"/>
        <end position="327"/>
    </location>
</feature>
<feature type="region of interest" description="Disordered" evidence="1">
    <location>
        <begin position="307"/>
        <end position="327"/>
    </location>
</feature>
<proteinExistence type="predicted"/>
<reference evidence="5" key="1">
    <citation type="journal article" date="2023" name="Commun. Biol.">
        <title>Genome analysis of Parmales, the sister group of diatoms, reveals the evolutionary specialization of diatoms from phago-mixotrophs to photoautotrophs.</title>
        <authorList>
            <person name="Ban H."/>
            <person name="Sato S."/>
            <person name="Yoshikawa S."/>
            <person name="Yamada K."/>
            <person name="Nakamura Y."/>
            <person name="Ichinomiya M."/>
            <person name="Sato N."/>
            <person name="Blanc-Mathieu R."/>
            <person name="Endo H."/>
            <person name="Kuwata A."/>
            <person name="Ogata H."/>
        </authorList>
    </citation>
    <scope>NUCLEOTIDE SEQUENCE [LARGE SCALE GENOMIC DNA]</scope>
    <source>
        <strain evidence="5">NIES 3701</strain>
    </source>
</reference>
<keyword evidence="5" id="KW-1185">Reference proteome</keyword>
<gene>
    <name evidence="4" type="ORF">TrST_g4256</name>
</gene>
<organism evidence="4 5">
    <name type="scientific">Triparma strigata</name>
    <dbReference type="NCBI Taxonomy" id="1606541"/>
    <lineage>
        <taxon>Eukaryota</taxon>
        <taxon>Sar</taxon>
        <taxon>Stramenopiles</taxon>
        <taxon>Ochrophyta</taxon>
        <taxon>Bolidophyceae</taxon>
        <taxon>Parmales</taxon>
        <taxon>Triparmaceae</taxon>
        <taxon>Triparma</taxon>
    </lineage>
</organism>
<accession>A0A9W7BPY1</accession>
<evidence type="ECO:0000313" key="4">
    <source>
        <dbReference type="EMBL" id="GMH91582.1"/>
    </source>
</evidence>
<evidence type="ECO:0000256" key="2">
    <source>
        <dbReference type="SAM" id="Phobius"/>
    </source>
</evidence>
<feature type="transmembrane region" description="Helical" evidence="2">
    <location>
        <begin position="278"/>
        <end position="299"/>
    </location>
</feature>